<evidence type="ECO:0000313" key="3">
    <source>
        <dbReference type="EMBL" id="MFC4517917.1"/>
    </source>
</evidence>
<keyword evidence="2" id="KW-1133">Transmembrane helix</keyword>
<protein>
    <recommendedName>
        <fullName evidence="5">Secreted protein</fullName>
    </recommendedName>
</protein>
<feature type="transmembrane region" description="Helical" evidence="2">
    <location>
        <begin position="6"/>
        <end position="26"/>
    </location>
</feature>
<sequence length="112" mass="12657">MDVFLPLLAIFGGFIAVLSGLTWLAVRARRPGAGGSAVGAALAAWEEAYRVTSHESYHEIMTQAERQVPVLSPDGHWRPDGLRARRAERRPAPPRPRRGRRRLWRLRRHTDA</sequence>
<keyword evidence="2" id="KW-0472">Membrane</keyword>
<evidence type="ECO:0000313" key="4">
    <source>
        <dbReference type="Proteomes" id="UP001595990"/>
    </source>
</evidence>
<comment type="caution">
    <text evidence="3">The sequence shown here is derived from an EMBL/GenBank/DDBJ whole genome shotgun (WGS) entry which is preliminary data.</text>
</comment>
<evidence type="ECO:0000256" key="1">
    <source>
        <dbReference type="SAM" id="MobiDB-lite"/>
    </source>
</evidence>
<accession>A0ABV9BV83</accession>
<keyword evidence="4" id="KW-1185">Reference proteome</keyword>
<feature type="compositionally biased region" description="Basic residues" evidence="1">
    <location>
        <begin position="95"/>
        <end position="112"/>
    </location>
</feature>
<keyword evidence="2" id="KW-0812">Transmembrane</keyword>
<dbReference type="RefSeq" id="WP_417924324.1">
    <property type="nucleotide sequence ID" value="NZ_JBHSFS010000028.1"/>
</dbReference>
<dbReference type="Proteomes" id="UP001595990">
    <property type="component" value="Unassembled WGS sequence"/>
</dbReference>
<name>A0ABV9BV83_9ACTN</name>
<feature type="compositionally biased region" description="Basic and acidic residues" evidence="1">
    <location>
        <begin position="75"/>
        <end position="91"/>
    </location>
</feature>
<reference evidence="4" key="1">
    <citation type="journal article" date="2019" name="Int. J. Syst. Evol. Microbiol.">
        <title>The Global Catalogue of Microorganisms (GCM) 10K type strain sequencing project: providing services to taxonomists for standard genome sequencing and annotation.</title>
        <authorList>
            <consortium name="The Broad Institute Genomics Platform"/>
            <consortium name="The Broad Institute Genome Sequencing Center for Infectious Disease"/>
            <person name="Wu L."/>
            <person name="Ma J."/>
        </authorList>
    </citation>
    <scope>NUCLEOTIDE SEQUENCE [LARGE SCALE GENOMIC DNA]</scope>
    <source>
        <strain evidence="4">CECT 8064</strain>
    </source>
</reference>
<dbReference type="EMBL" id="JBHSFS010000028">
    <property type="protein sequence ID" value="MFC4517917.1"/>
    <property type="molecule type" value="Genomic_DNA"/>
</dbReference>
<organism evidence="3 4">
    <name type="scientific">Streptomyces ehimensis</name>
    <dbReference type="NCBI Taxonomy" id="68195"/>
    <lineage>
        <taxon>Bacteria</taxon>
        <taxon>Bacillati</taxon>
        <taxon>Actinomycetota</taxon>
        <taxon>Actinomycetes</taxon>
        <taxon>Kitasatosporales</taxon>
        <taxon>Streptomycetaceae</taxon>
        <taxon>Streptomyces</taxon>
    </lineage>
</organism>
<gene>
    <name evidence="3" type="ORF">ACFPEN_34175</name>
</gene>
<evidence type="ECO:0000256" key="2">
    <source>
        <dbReference type="SAM" id="Phobius"/>
    </source>
</evidence>
<feature type="region of interest" description="Disordered" evidence="1">
    <location>
        <begin position="71"/>
        <end position="112"/>
    </location>
</feature>
<proteinExistence type="predicted"/>
<evidence type="ECO:0008006" key="5">
    <source>
        <dbReference type="Google" id="ProtNLM"/>
    </source>
</evidence>